<dbReference type="AntiFam" id="ANF00038">
    <property type="entry name" value="Overlaps SRP RNA, same strand"/>
</dbReference>
<evidence type="ECO:0000313" key="2">
    <source>
        <dbReference type="EMBL" id="RXH92060.1"/>
    </source>
</evidence>
<organism evidence="2 3">
    <name type="scientific">Malus domestica</name>
    <name type="common">Apple</name>
    <name type="synonym">Pyrus malus</name>
    <dbReference type="NCBI Taxonomy" id="3750"/>
    <lineage>
        <taxon>Eukaryota</taxon>
        <taxon>Viridiplantae</taxon>
        <taxon>Streptophyta</taxon>
        <taxon>Embryophyta</taxon>
        <taxon>Tracheophyta</taxon>
        <taxon>Spermatophyta</taxon>
        <taxon>Magnoliopsida</taxon>
        <taxon>eudicotyledons</taxon>
        <taxon>Gunneridae</taxon>
        <taxon>Pentapetalae</taxon>
        <taxon>rosids</taxon>
        <taxon>fabids</taxon>
        <taxon>Rosales</taxon>
        <taxon>Rosaceae</taxon>
        <taxon>Amygdaloideae</taxon>
        <taxon>Maleae</taxon>
        <taxon>Malus</taxon>
    </lineage>
</organism>
<name>A0A498J998_MALDO</name>
<comment type="caution">
    <text evidence="2">The sequence shown here is derived from an EMBL/GenBank/DDBJ whole genome shotgun (WGS) entry which is preliminary data.</text>
</comment>
<keyword evidence="1" id="KW-0812">Transmembrane</keyword>
<keyword evidence="3" id="KW-1185">Reference proteome</keyword>
<gene>
    <name evidence="2" type="ORF">DVH24_021083</name>
</gene>
<accession>A0A498J998</accession>
<protein>
    <submittedName>
        <fullName evidence="2">Uncharacterized protein</fullName>
    </submittedName>
</protein>
<keyword evidence="1" id="KW-0472">Membrane</keyword>
<keyword evidence="1" id="KW-1133">Transmembrane helix</keyword>
<dbReference type="EMBL" id="RDQH01000334">
    <property type="protein sequence ID" value="RXH92060.1"/>
    <property type="molecule type" value="Genomic_DNA"/>
</dbReference>
<dbReference type="Proteomes" id="UP000290289">
    <property type="component" value="Chromosome 8"/>
</dbReference>
<evidence type="ECO:0000256" key="1">
    <source>
        <dbReference type="SAM" id="Phobius"/>
    </source>
</evidence>
<proteinExistence type="predicted"/>
<feature type="transmembrane region" description="Helical" evidence="1">
    <location>
        <begin position="107"/>
        <end position="126"/>
    </location>
</feature>
<reference evidence="2 3" key="1">
    <citation type="submission" date="2018-10" db="EMBL/GenBank/DDBJ databases">
        <title>A high-quality apple genome assembly.</title>
        <authorList>
            <person name="Hu J."/>
        </authorList>
    </citation>
    <scope>NUCLEOTIDE SEQUENCE [LARGE SCALE GENOMIC DNA]</scope>
    <source>
        <strain evidence="3">cv. HFTH1</strain>
        <tissue evidence="2">Young leaf</tissue>
    </source>
</reference>
<sequence length="131" mass="14712">MFLHNKAPSSLLTQACNPSGDIKVLERWFGLSGSALSWLYSNPPVPSQELCRGVWAKAHASRLLERRAPRKAGFTEQRPPPALGSGRITGWCHSDPTWPAALSQLDLHFFILFLLFLSFFFFGCFFNEQGI</sequence>
<evidence type="ECO:0000313" key="3">
    <source>
        <dbReference type="Proteomes" id="UP000290289"/>
    </source>
</evidence>
<dbReference type="AlphaFoldDB" id="A0A498J998"/>